<dbReference type="EMBL" id="CAJOBC010003796">
    <property type="protein sequence ID" value="CAF3800789.1"/>
    <property type="molecule type" value="Genomic_DNA"/>
</dbReference>
<evidence type="ECO:0000313" key="4">
    <source>
        <dbReference type="EMBL" id="CAF3818198.1"/>
    </source>
</evidence>
<keyword evidence="5" id="KW-1185">Reference proteome</keyword>
<dbReference type="Proteomes" id="UP000682733">
    <property type="component" value="Unassembled WGS sequence"/>
</dbReference>
<dbReference type="Proteomes" id="UP000677228">
    <property type="component" value="Unassembled WGS sequence"/>
</dbReference>
<reference evidence="1" key="1">
    <citation type="submission" date="2021-02" db="EMBL/GenBank/DDBJ databases">
        <authorList>
            <person name="Nowell W R."/>
        </authorList>
    </citation>
    <scope>NUCLEOTIDE SEQUENCE</scope>
</reference>
<comment type="caution">
    <text evidence="1">The sequence shown here is derived from an EMBL/GenBank/DDBJ whole genome shotgun (WGS) entry which is preliminary data.</text>
</comment>
<sequence length="460" mass="53162">MAYCIGLTISIPHQQLKTFSCRVHWPFDENSNPPDMSNLYDNDVLTQKPINNTILPDDCSSMKKNDNNIDHSTKYNSKIHNLSLSQNSIVKEELHLITNNKNFFSLMTSLGLKLKLTKMTSASEQPINDGMPSTLLTCYNQRLRKRTLLNKKYAAPLCLLNLKTHHVLVKEAIDSVLPQLRSIPIVKDYEKYCCSKQYHRQLSSQQSMVHYYYHRSQLTFSHSRGLVRRDEQLSTKTLKRDFSIETIIKDCKIVLSRLESCDLELMIQSSSTTKKKRKIQKAKRTPINGTKMKKRKRPNEAGLELKNKRMKKIVVDQPSLLEDQNNDSSDDCVMIQTSTSSFNRICLKCFLCDERIMIIYGHSTSNSLHSHYLLHKNSQITLNIYDTEIDQQITRMVEFFIPPKRHALEGKVKEVFILNGQELRRQNSENISLPSENSNKKTKKFLSSSCSHSNEIIVLD</sequence>
<dbReference type="EMBL" id="CAJNOK010008008">
    <property type="protein sequence ID" value="CAF1051457.1"/>
    <property type="molecule type" value="Genomic_DNA"/>
</dbReference>
<dbReference type="OrthoDB" id="10056659at2759"/>
<proteinExistence type="predicted"/>
<protein>
    <submittedName>
        <fullName evidence="1">Uncharacterized protein</fullName>
    </submittedName>
</protein>
<dbReference type="AlphaFoldDB" id="A0A814ISC5"/>
<evidence type="ECO:0000313" key="3">
    <source>
        <dbReference type="EMBL" id="CAF3800789.1"/>
    </source>
</evidence>
<name>A0A814ISC5_9BILA</name>
<organism evidence="1 5">
    <name type="scientific">Didymodactylos carnosus</name>
    <dbReference type="NCBI Taxonomy" id="1234261"/>
    <lineage>
        <taxon>Eukaryota</taxon>
        <taxon>Metazoa</taxon>
        <taxon>Spiralia</taxon>
        <taxon>Gnathifera</taxon>
        <taxon>Rotifera</taxon>
        <taxon>Eurotatoria</taxon>
        <taxon>Bdelloidea</taxon>
        <taxon>Philodinida</taxon>
        <taxon>Philodinidae</taxon>
        <taxon>Didymodactylos</taxon>
    </lineage>
</organism>
<dbReference type="Proteomes" id="UP000663829">
    <property type="component" value="Unassembled WGS sequence"/>
</dbReference>
<gene>
    <name evidence="1" type="ORF">GPM918_LOCUS15223</name>
    <name evidence="2" type="ORF">OVA965_LOCUS16961</name>
    <name evidence="3" type="ORF">SRO942_LOCUS15223</name>
    <name evidence="4" type="ORF">TMI583_LOCUS16971</name>
</gene>
<evidence type="ECO:0000313" key="1">
    <source>
        <dbReference type="EMBL" id="CAF1029848.1"/>
    </source>
</evidence>
<accession>A0A814ISC5</accession>
<evidence type="ECO:0000313" key="2">
    <source>
        <dbReference type="EMBL" id="CAF1051457.1"/>
    </source>
</evidence>
<dbReference type="Proteomes" id="UP000681722">
    <property type="component" value="Unassembled WGS sequence"/>
</dbReference>
<dbReference type="EMBL" id="CAJOBA010008020">
    <property type="protein sequence ID" value="CAF3818198.1"/>
    <property type="molecule type" value="Genomic_DNA"/>
</dbReference>
<dbReference type="EMBL" id="CAJNOQ010003796">
    <property type="protein sequence ID" value="CAF1029848.1"/>
    <property type="molecule type" value="Genomic_DNA"/>
</dbReference>
<evidence type="ECO:0000313" key="5">
    <source>
        <dbReference type="Proteomes" id="UP000663829"/>
    </source>
</evidence>